<evidence type="ECO:0000313" key="2">
    <source>
        <dbReference type="Proteomes" id="UP000299102"/>
    </source>
</evidence>
<proteinExistence type="predicted"/>
<name>A0A4C1VFH1_EUMVA</name>
<dbReference type="EMBL" id="BGZK01000322">
    <property type="protein sequence ID" value="GBP36704.1"/>
    <property type="molecule type" value="Genomic_DNA"/>
</dbReference>
<accession>A0A4C1VFH1</accession>
<dbReference type="Proteomes" id="UP000299102">
    <property type="component" value="Unassembled WGS sequence"/>
</dbReference>
<protein>
    <submittedName>
        <fullName evidence="1">Uncharacterized protein</fullName>
    </submittedName>
</protein>
<dbReference type="OrthoDB" id="425681at2759"/>
<comment type="caution">
    <text evidence="1">The sequence shown here is derived from an EMBL/GenBank/DDBJ whole genome shotgun (WGS) entry which is preliminary data.</text>
</comment>
<dbReference type="AlphaFoldDB" id="A0A4C1VFH1"/>
<organism evidence="1 2">
    <name type="scientific">Eumeta variegata</name>
    <name type="common">Bagworm moth</name>
    <name type="synonym">Eumeta japonica</name>
    <dbReference type="NCBI Taxonomy" id="151549"/>
    <lineage>
        <taxon>Eukaryota</taxon>
        <taxon>Metazoa</taxon>
        <taxon>Ecdysozoa</taxon>
        <taxon>Arthropoda</taxon>
        <taxon>Hexapoda</taxon>
        <taxon>Insecta</taxon>
        <taxon>Pterygota</taxon>
        <taxon>Neoptera</taxon>
        <taxon>Endopterygota</taxon>
        <taxon>Lepidoptera</taxon>
        <taxon>Glossata</taxon>
        <taxon>Ditrysia</taxon>
        <taxon>Tineoidea</taxon>
        <taxon>Psychidae</taxon>
        <taxon>Oiketicinae</taxon>
        <taxon>Eumeta</taxon>
    </lineage>
</organism>
<gene>
    <name evidence="1" type="ORF">EVAR_24706_1</name>
</gene>
<evidence type="ECO:0000313" key="1">
    <source>
        <dbReference type="EMBL" id="GBP36704.1"/>
    </source>
</evidence>
<reference evidence="1 2" key="1">
    <citation type="journal article" date="2019" name="Commun. Biol.">
        <title>The bagworm genome reveals a unique fibroin gene that provides high tensile strength.</title>
        <authorList>
            <person name="Kono N."/>
            <person name="Nakamura H."/>
            <person name="Ohtoshi R."/>
            <person name="Tomita M."/>
            <person name="Numata K."/>
            <person name="Arakawa K."/>
        </authorList>
    </citation>
    <scope>NUCLEOTIDE SEQUENCE [LARGE SCALE GENOMIC DNA]</scope>
</reference>
<keyword evidence="2" id="KW-1185">Reference proteome</keyword>
<sequence>MRSPHSMCGVSRRDGCRNNNVRERCSLKEDVVTRAQKAYNKRNKQSGSRLCNQPQACPHSKIAITAADLPIAARERHCSALKTEGQAVLVLLTSILKAATDHHQWTCLSNVID</sequence>